<name>A0AAX4P047_9CHLO</name>
<reference evidence="1 2" key="1">
    <citation type="submission" date="2024-03" db="EMBL/GenBank/DDBJ databases">
        <title>Complete genome sequence of the green alga Chloropicon roscoffensis RCC1871.</title>
        <authorList>
            <person name="Lemieux C."/>
            <person name="Pombert J.-F."/>
            <person name="Otis C."/>
            <person name="Turmel M."/>
        </authorList>
    </citation>
    <scope>NUCLEOTIDE SEQUENCE [LARGE SCALE GENOMIC DNA]</scope>
    <source>
        <strain evidence="1 2">RCC1871</strain>
    </source>
</reference>
<keyword evidence="2" id="KW-1185">Reference proteome</keyword>
<dbReference type="Proteomes" id="UP001472866">
    <property type="component" value="Chromosome 01"/>
</dbReference>
<sequence>MSVLFCFFQFGGQIERRRADSGSTQKLGDTRRRLRGGAAECKATTLPKACRPLPRPFLDPRLGQDQECAGRMARRRGGFPATLFLSLCLLAAAVLLCSAEEPLGLAADDAPDFAIGDWLSSLVSGPSREEREALERQRRADTRPRKVLLALGCLGLAAFLLIRRTAETIEERDDRPVHVALAFSGAEGARRARFPREKCRTLGDLKGLISRSEACGRPHGSSQTIVFNGRELVDDELDLGVLLPGVTGAEDWADQRVFPNAWTAQTVKEPKRRARDVSWGLCRRIEADSPGLALVAFALLALCADIF</sequence>
<evidence type="ECO:0008006" key="3">
    <source>
        <dbReference type="Google" id="ProtNLM"/>
    </source>
</evidence>
<dbReference type="AlphaFoldDB" id="A0AAX4P047"/>
<organism evidence="1 2">
    <name type="scientific">Chloropicon roscoffensis</name>
    <dbReference type="NCBI Taxonomy" id="1461544"/>
    <lineage>
        <taxon>Eukaryota</taxon>
        <taxon>Viridiplantae</taxon>
        <taxon>Chlorophyta</taxon>
        <taxon>Chloropicophyceae</taxon>
        <taxon>Chloropicales</taxon>
        <taxon>Chloropicaceae</taxon>
        <taxon>Chloropicon</taxon>
    </lineage>
</organism>
<evidence type="ECO:0000313" key="2">
    <source>
        <dbReference type="Proteomes" id="UP001472866"/>
    </source>
</evidence>
<protein>
    <recommendedName>
        <fullName evidence="3">Ubiquitin-like domain-containing protein</fullName>
    </recommendedName>
</protein>
<gene>
    <name evidence="1" type="ORF">HKI87_01g08420</name>
</gene>
<dbReference type="EMBL" id="CP151501">
    <property type="protein sequence ID" value="WZN59316.1"/>
    <property type="molecule type" value="Genomic_DNA"/>
</dbReference>
<proteinExistence type="predicted"/>
<evidence type="ECO:0000313" key="1">
    <source>
        <dbReference type="EMBL" id="WZN59316.1"/>
    </source>
</evidence>
<accession>A0AAX4P047</accession>